<reference evidence="2 3" key="1">
    <citation type="submission" date="2019-03" db="EMBL/GenBank/DDBJ databases">
        <title>Roseomonas sp. a novel Roseomonas species isolated from Sea whip Gorgonian.</title>
        <authorList>
            <person name="Li F."/>
            <person name="Pan X."/>
            <person name="Huang S."/>
            <person name="Li Z."/>
            <person name="Meng B."/>
        </authorList>
    </citation>
    <scope>NUCLEOTIDE SEQUENCE [LARGE SCALE GENOMIC DNA]</scope>
    <source>
        <strain evidence="2 3">M0104</strain>
    </source>
</reference>
<evidence type="ECO:0000256" key="1">
    <source>
        <dbReference type="SAM" id="Coils"/>
    </source>
</evidence>
<sequence>MPITAPRLWAARRANTWRHRCLALEQTLEQLSERLARTEVALLREEQASLKAKLRLAEAEDALIRMQSALDALRQLPGGASRPIPGRAA</sequence>
<accession>A0A845BQ53</accession>
<evidence type="ECO:0000313" key="2">
    <source>
        <dbReference type="EMBL" id="MXP65539.1"/>
    </source>
</evidence>
<evidence type="ECO:0000313" key="3">
    <source>
        <dbReference type="Proteomes" id="UP000460715"/>
    </source>
</evidence>
<dbReference type="EMBL" id="SNVJ01000023">
    <property type="protein sequence ID" value="MXP65539.1"/>
    <property type="molecule type" value="Genomic_DNA"/>
</dbReference>
<dbReference type="Proteomes" id="UP000460715">
    <property type="component" value="Unassembled WGS sequence"/>
</dbReference>
<comment type="caution">
    <text evidence="2">The sequence shown here is derived from an EMBL/GenBank/DDBJ whole genome shotgun (WGS) entry which is preliminary data.</text>
</comment>
<proteinExistence type="predicted"/>
<gene>
    <name evidence="2" type="ORF">E0493_19510</name>
</gene>
<name>A0A845BQ53_9PROT</name>
<feature type="coiled-coil region" evidence="1">
    <location>
        <begin position="14"/>
        <end position="76"/>
    </location>
</feature>
<protein>
    <submittedName>
        <fullName evidence="2">Uncharacterized protein</fullName>
    </submittedName>
</protein>
<dbReference type="RefSeq" id="WP_160938948.1">
    <property type="nucleotide sequence ID" value="NZ_SNVJ01000023.1"/>
</dbReference>
<dbReference type="AlphaFoldDB" id="A0A845BQ53"/>
<organism evidence="2 3">
    <name type="scientific">Teichococcus coralli</name>
    <dbReference type="NCBI Taxonomy" id="2545983"/>
    <lineage>
        <taxon>Bacteria</taxon>
        <taxon>Pseudomonadati</taxon>
        <taxon>Pseudomonadota</taxon>
        <taxon>Alphaproteobacteria</taxon>
        <taxon>Acetobacterales</taxon>
        <taxon>Roseomonadaceae</taxon>
        <taxon>Roseomonas</taxon>
    </lineage>
</organism>
<keyword evidence="3" id="KW-1185">Reference proteome</keyword>
<keyword evidence="1" id="KW-0175">Coiled coil</keyword>